<evidence type="ECO:0000313" key="2">
    <source>
        <dbReference type="EMBL" id="ALS21119.1"/>
    </source>
</evidence>
<dbReference type="Gene3D" id="3.40.190.150">
    <property type="entry name" value="Bordetella uptake gene, domain 1"/>
    <property type="match status" value="1"/>
</dbReference>
<dbReference type="PATRIC" id="fig|162209.4.peg.780"/>
<reference evidence="3" key="1">
    <citation type="submission" date="2015-12" db="EMBL/GenBank/DDBJ databases">
        <title>Complete genome sequences of two moderately thermophilic Paenibacillus species.</title>
        <authorList>
            <person name="Butler R.III."/>
            <person name="Wang J."/>
            <person name="Stark B.C."/>
            <person name="Pombert J.-F."/>
        </authorList>
    </citation>
    <scope>NUCLEOTIDE SEQUENCE [LARGE SCALE GENOMIC DNA]</scope>
    <source>
        <strain evidence="3">32O-Y</strain>
    </source>
</reference>
<accession>A0A0U2MUI2</accession>
<organism evidence="2 3">
    <name type="scientific">Paenibacillus naphthalenovorans</name>
    <dbReference type="NCBI Taxonomy" id="162209"/>
    <lineage>
        <taxon>Bacteria</taxon>
        <taxon>Bacillati</taxon>
        <taxon>Bacillota</taxon>
        <taxon>Bacilli</taxon>
        <taxon>Bacillales</taxon>
        <taxon>Paenibacillaceae</taxon>
        <taxon>Paenibacillus</taxon>
    </lineage>
</organism>
<dbReference type="RefSeq" id="WP_062407300.1">
    <property type="nucleotide sequence ID" value="NZ_CP013652.1"/>
</dbReference>
<dbReference type="EMBL" id="CP013652">
    <property type="protein sequence ID" value="ALS21119.1"/>
    <property type="molecule type" value="Genomic_DNA"/>
</dbReference>
<dbReference type="Proteomes" id="UP000061660">
    <property type="component" value="Chromosome"/>
</dbReference>
<reference evidence="2 3" key="2">
    <citation type="journal article" date="2016" name="Genome Announc.">
        <title>Complete Genome Sequences of Two Interactive Moderate Thermophiles, Paenibacillus napthalenovorans 32O-Y and Paenibacillus sp. 32O-W.</title>
        <authorList>
            <person name="Butler R.R.III."/>
            <person name="Wang J."/>
            <person name="Stark B.C."/>
            <person name="Pombert J.F."/>
        </authorList>
    </citation>
    <scope>NUCLEOTIDE SEQUENCE [LARGE SCALE GENOMIC DNA]</scope>
    <source>
        <strain evidence="2 3">32O-Y</strain>
    </source>
</reference>
<sequence length="339" mass="35979" precursor="true">MKKTFVAFAIIVLTLGALIGCTPRSSNDSTDAAGKGAAGTQQIDWPNKPIKLIVPFAASGGTDLGARLLASYLEKDLGVPVVVENKVGAAGWVAYADLVNAKPDGYTLGVIVNPALITGYINPSANRKENLDSFEHIINHGVDEGLIAVRPDDKRFATINDLIEYAKNNEISVTSNGIGSSNHLIALSMNKELGTKFRFVQFGGTGEAIASVLGGHVDVLIGEIGGAIDQVHSGQLKALSVFGPERNPKLPDVPTMKEKVGFENSITYASRGIAGPKGIDPQIIAKLQSAIEKAETNPEFINKASELGMKVDLTKGDAYIQLLKKQEAAIMELKTMLGW</sequence>
<dbReference type="PANTHER" id="PTHR42928">
    <property type="entry name" value="TRICARBOXYLATE-BINDING PROTEIN"/>
    <property type="match status" value="1"/>
</dbReference>
<dbReference type="Pfam" id="PF03401">
    <property type="entry name" value="TctC"/>
    <property type="match status" value="1"/>
</dbReference>
<dbReference type="InterPro" id="IPR005064">
    <property type="entry name" value="BUG"/>
</dbReference>
<dbReference type="PIRSF" id="PIRSF017082">
    <property type="entry name" value="YflP"/>
    <property type="match status" value="1"/>
</dbReference>
<dbReference type="KEGG" id="pnp:IJ22_07350"/>
<dbReference type="OrthoDB" id="8881899at2"/>
<evidence type="ECO:0000256" key="1">
    <source>
        <dbReference type="ARBA" id="ARBA00006987"/>
    </source>
</evidence>
<dbReference type="STRING" id="162209.IJ22_07350"/>
<dbReference type="InterPro" id="IPR042100">
    <property type="entry name" value="Bug_dom1"/>
</dbReference>
<keyword evidence="2" id="KW-0675">Receptor</keyword>
<dbReference type="PANTHER" id="PTHR42928:SF5">
    <property type="entry name" value="BLR1237 PROTEIN"/>
    <property type="match status" value="1"/>
</dbReference>
<dbReference type="Gene3D" id="3.40.190.10">
    <property type="entry name" value="Periplasmic binding protein-like II"/>
    <property type="match status" value="1"/>
</dbReference>
<dbReference type="AlphaFoldDB" id="A0A0U2MUI2"/>
<comment type="similarity">
    <text evidence="1">Belongs to the UPF0065 (bug) family.</text>
</comment>
<dbReference type="SUPFAM" id="SSF53850">
    <property type="entry name" value="Periplasmic binding protein-like II"/>
    <property type="match status" value="1"/>
</dbReference>
<dbReference type="PROSITE" id="PS51257">
    <property type="entry name" value="PROKAR_LIPOPROTEIN"/>
    <property type="match status" value="1"/>
</dbReference>
<proteinExistence type="inferred from homology"/>
<gene>
    <name evidence="2" type="ORF">IJ22_07350</name>
</gene>
<evidence type="ECO:0000313" key="3">
    <source>
        <dbReference type="Proteomes" id="UP000061660"/>
    </source>
</evidence>
<dbReference type="CDD" id="cd07012">
    <property type="entry name" value="PBP2_Bug_TTT"/>
    <property type="match status" value="1"/>
</dbReference>
<protein>
    <submittedName>
        <fullName evidence="2">Tripartite tricarboxylate transporter family receptor</fullName>
    </submittedName>
</protein>
<keyword evidence="3" id="KW-1185">Reference proteome</keyword>
<name>A0A0U2MUI2_9BACL</name>